<sequence length="208" mass="22808">MSAAHPTPHLDPAAETPRVQVIQRSTSIMTHLGRRTDQNWSVETETATQCSVYVRGPGFATLHLSFERPGARGSLTVRGVHPAGSGAPDGTRGPVVTVAAGRTDRFIARQVHTLLLPEYLEELQAARPYLENPQHERAARRELAYDIAGICGGEVYYTHDRYHVDFRAGSEQGRFHVLSSSQTQLEMISANPDVVCEIAALLARGGRR</sequence>
<dbReference type="EMBL" id="JAHBAY010000014">
    <property type="protein sequence ID" value="MBT0772971.1"/>
    <property type="molecule type" value="Genomic_DNA"/>
</dbReference>
<dbReference type="RefSeq" id="WP_214159507.1">
    <property type="nucleotide sequence ID" value="NZ_JAHBAY010000014.1"/>
</dbReference>
<comment type="caution">
    <text evidence="1">The sequence shown here is derived from an EMBL/GenBank/DDBJ whole genome shotgun (WGS) entry which is preliminary data.</text>
</comment>
<dbReference type="Proteomes" id="UP001197247">
    <property type="component" value="Unassembled WGS sequence"/>
</dbReference>
<organism evidence="1 2">
    <name type="scientific">Kineosporia corallincola</name>
    <dbReference type="NCBI Taxonomy" id="2835133"/>
    <lineage>
        <taxon>Bacteria</taxon>
        <taxon>Bacillati</taxon>
        <taxon>Actinomycetota</taxon>
        <taxon>Actinomycetes</taxon>
        <taxon>Kineosporiales</taxon>
        <taxon>Kineosporiaceae</taxon>
        <taxon>Kineosporia</taxon>
    </lineage>
</organism>
<keyword evidence="2" id="KW-1185">Reference proteome</keyword>
<protein>
    <submittedName>
        <fullName evidence="1">Uncharacterized protein</fullName>
    </submittedName>
</protein>
<accession>A0ABS5TPF4</accession>
<name>A0ABS5TPF4_9ACTN</name>
<gene>
    <name evidence="1" type="ORF">KIH74_28770</name>
</gene>
<proteinExistence type="predicted"/>
<evidence type="ECO:0000313" key="2">
    <source>
        <dbReference type="Proteomes" id="UP001197247"/>
    </source>
</evidence>
<evidence type="ECO:0000313" key="1">
    <source>
        <dbReference type="EMBL" id="MBT0772971.1"/>
    </source>
</evidence>
<reference evidence="1 2" key="1">
    <citation type="submission" date="2021-05" db="EMBL/GenBank/DDBJ databases">
        <title>Kineosporia and Streptomyces sp. nov. two new marine actinobacteria isolated from Coral.</title>
        <authorList>
            <person name="Buangrab K."/>
            <person name="Sutthacheep M."/>
            <person name="Yeemin T."/>
            <person name="Harunari E."/>
            <person name="Igarashi Y."/>
            <person name="Kanchanasin P."/>
            <person name="Tanasupawat S."/>
            <person name="Phongsopitanun W."/>
        </authorList>
    </citation>
    <scope>NUCLEOTIDE SEQUENCE [LARGE SCALE GENOMIC DNA]</scope>
    <source>
        <strain evidence="1 2">J2-2</strain>
    </source>
</reference>